<evidence type="ECO:0000313" key="2">
    <source>
        <dbReference type="Proteomes" id="UP001589870"/>
    </source>
</evidence>
<dbReference type="RefSeq" id="WP_394302667.1">
    <property type="nucleotide sequence ID" value="NZ_JBHMQT010000044.1"/>
</dbReference>
<evidence type="ECO:0000313" key="1">
    <source>
        <dbReference type="EMBL" id="MFC0864565.1"/>
    </source>
</evidence>
<reference evidence="1 2" key="1">
    <citation type="submission" date="2024-09" db="EMBL/GenBank/DDBJ databases">
        <authorList>
            <person name="Sun Q."/>
            <person name="Mori K."/>
        </authorList>
    </citation>
    <scope>NUCLEOTIDE SEQUENCE [LARGE SCALE GENOMIC DNA]</scope>
    <source>
        <strain evidence="1 2">TBRC 1851</strain>
    </source>
</reference>
<keyword evidence="2" id="KW-1185">Reference proteome</keyword>
<gene>
    <name evidence="1" type="ORF">ACFHYQ_19935</name>
</gene>
<dbReference type="Proteomes" id="UP001589870">
    <property type="component" value="Unassembled WGS sequence"/>
</dbReference>
<accession>A0ABV6U8S4</accession>
<sequence length="154" mass="16669">MTTDGWKSAVVTRASNLLGSPLWGELQTMRHSGCVPLAVAARNLLEARDQAHALVAEILVGESPPNRAGRWLWGLLREYAKKIPIPGEQVYEACAHALRIMGIYLCAVTGDLTRCECLADLAETTGKDKLEDVLTAGLDDWADKLAASTLSQKP</sequence>
<dbReference type="EMBL" id="JBHMQT010000044">
    <property type="protein sequence ID" value="MFC0864565.1"/>
    <property type="molecule type" value="Genomic_DNA"/>
</dbReference>
<organism evidence="1 2">
    <name type="scientific">Sphaerimonospora cavernae</name>
    <dbReference type="NCBI Taxonomy" id="1740611"/>
    <lineage>
        <taxon>Bacteria</taxon>
        <taxon>Bacillati</taxon>
        <taxon>Actinomycetota</taxon>
        <taxon>Actinomycetes</taxon>
        <taxon>Streptosporangiales</taxon>
        <taxon>Streptosporangiaceae</taxon>
        <taxon>Sphaerimonospora</taxon>
    </lineage>
</organism>
<protein>
    <submittedName>
        <fullName evidence="1">Uncharacterized protein</fullName>
    </submittedName>
</protein>
<name>A0ABV6U8S4_9ACTN</name>
<comment type="caution">
    <text evidence="1">The sequence shown here is derived from an EMBL/GenBank/DDBJ whole genome shotgun (WGS) entry which is preliminary data.</text>
</comment>
<proteinExistence type="predicted"/>